<evidence type="ECO:0000256" key="5">
    <source>
        <dbReference type="ARBA" id="ARBA00022676"/>
    </source>
</evidence>
<evidence type="ECO:0000256" key="9">
    <source>
        <dbReference type="ARBA" id="ARBA00031501"/>
    </source>
</evidence>
<keyword evidence="5 10" id="KW-0328">Glycosyltransferase</keyword>
<dbReference type="Proteomes" id="UP000290218">
    <property type="component" value="Unassembled WGS sequence"/>
</dbReference>
<dbReference type="EMBL" id="SDHX01000002">
    <property type="protein sequence ID" value="RXK53848.1"/>
    <property type="molecule type" value="Genomic_DNA"/>
</dbReference>
<evidence type="ECO:0000256" key="10">
    <source>
        <dbReference type="RuleBase" id="RU361207"/>
    </source>
</evidence>
<comment type="catalytic activity">
    <reaction evidence="1 10">
        <text>Transfers a segment of a (1-&gt;4)-alpha-D-glucan to a new position in an acceptor, which may be glucose or a (1-&gt;4)-alpha-D-glucan.</text>
        <dbReference type="EC" id="2.4.1.25"/>
    </reaction>
</comment>
<dbReference type="NCBIfam" id="NF011080">
    <property type="entry name" value="PRK14508.1-3"/>
    <property type="match status" value="1"/>
</dbReference>
<protein>
    <recommendedName>
        <fullName evidence="4 10">4-alpha-glucanotransferase</fullName>
        <ecNumber evidence="3 10">2.4.1.25</ecNumber>
    </recommendedName>
    <alternativeName>
        <fullName evidence="8 10">Amylomaltase</fullName>
    </alternativeName>
    <alternativeName>
        <fullName evidence="9 10">Disproportionating enzyme</fullName>
    </alternativeName>
</protein>
<dbReference type="PANTHER" id="PTHR32438:SF5">
    <property type="entry name" value="4-ALPHA-GLUCANOTRANSFERASE DPE1, CHLOROPLASTIC_AMYLOPLASTIC"/>
    <property type="match status" value="1"/>
</dbReference>
<evidence type="ECO:0000256" key="1">
    <source>
        <dbReference type="ARBA" id="ARBA00000439"/>
    </source>
</evidence>
<evidence type="ECO:0000256" key="2">
    <source>
        <dbReference type="ARBA" id="ARBA00005684"/>
    </source>
</evidence>
<dbReference type="SUPFAM" id="SSF51445">
    <property type="entry name" value="(Trans)glycosidases"/>
    <property type="match status" value="1"/>
</dbReference>
<evidence type="ECO:0000313" key="11">
    <source>
        <dbReference type="EMBL" id="RXK53848.1"/>
    </source>
</evidence>
<dbReference type="OrthoDB" id="9811841at2"/>
<sequence>MATSRKPVPSAETLPLYDWLRDRAAGVLLHPTALPGGQGCGVLDQHAVRFLDFLAAAGIKYWQVCPLGPTGYGDSPYQCYSAFAGNPNLVDLVPLVRYGLLPASELMALAPLSADAVDFEAIGRLKPRLLGIAAALRRQKHTALPYGDYAAFCKKEARWLDDYALFRALKDHFHGAPWWEWPAEARDHRRAQKSPLRKQLADAADAYRFGQYLFFGQWAQLRAAAKERGVGIIGDLPIFVSADSADAWAAPHLFELDPQTFLPVAVAGVPPDYFSADGQLWGNPLYAWQAHRADGYAWWCDRLRASLEVCDIVRIDHFRGFESYWRIPLPAENARKGEWLPGPGLELFRAFKAALPDARIIAEDLGVLTDEVHALREATGLPGMLVLHFAWGSDAKNSYLPHHAPRNAVIYPGTHDNDTTVGWYRTASDFERDRVRRYLRVSGEDVAWDFIRLCYASPARLAIVPLQDLLVLGSEARFNTPGLPSGNWRWRVRADALEKLFSGTAAYLKEIGALYGR</sequence>
<accession>A0A4Q1C632</accession>
<dbReference type="InterPro" id="IPR003385">
    <property type="entry name" value="Glyco_hydro_77"/>
</dbReference>
<proteinExistence type="inferred from homology"/>
<dbReference type="GO" id="GO:0005975">
    <property type="term" value="P:carbohydrate metabolic process"/>
    <property type="evidence" value="ECO:0007669"/>
    <property type="project" value="InterPro"/>
</dbReference>
<evidence type="ECO:0000256" key="8">
    <source>
        <dbReference type="ARBA" id="ARBA00031423"/>
    </source>
</evidence>
<dbReference type="Pfam" id="PF02446">
    <property type="entry name" value="Glyco_hydro_77"/>
    <property type="match status" value="1"/>
</dbReference>
<dbReference type="EC" id="2.4.1.25" evidence="3 10"/>
<keyword evidence="7 10" id="KW-0119">Carbohydrate metabolism</keyword>
<dbReference type="RefSeq" id="WP_129049880.1">
    <property type="nucleotide sequence ID" value="NZ_SDHX01000002.1"/>
</dbReference>
<evidence type="ECO:0000256" key="4">
    <source>
        <dbReference type="ARBA" id="ARBA00020295"/>
    </source>
</evidence>
<dbReference type="NCBIfam" id="TIGR00217">
    <property type="entry name" value="malQ"/>
    <property type="match status" value="1"/>
</dbReference>
<organism evidence="11 12">
    <name type="scientific">Oleiharenicola lentus</name>
    <dbReference type="NCBI Taxonomy" id="2508720"/>
    <lineage>
        <taxon>Bacteria</taxon>
        <taxon>Pseudomonadati</taxon>
        <taxon>Verrucomicrobiota</taxon>
        <taxon>Opitutia</taxon>
        <taxon>Opitutales</taxon>
        <taxon>Opitutaceae</taxon>
        <taxon>Oleiharenicola</taxon>
    </lineage>
</organism>
<dbReference type="PANTHER" id="PTHR32438">
    <property type="entry name" value="4-ALPHA-GLUCANOTRANSFERASE DPE1, CHLOROPLASTIC/AMYLOPLASTIC"/>
    <property type="match status" value="1"/>
</dbReference>
<keyword evidence="6 10" id="KW-0808">Transferase</keyword>
<dbReference type="InterPro" id="IPR017853">
    <property type="entry name" value="GH"/>
</dbReference>
<evidence type="ECO:0000256" key="6">
    <source>
        <dbReference type="ARBA" id="ARBA00022679"/>
    </source>
</evidence>
<dbReference type="GO" id="GO:0004134">
    <property type="term" value="F:4-alpha-glucanotransferase activity"/>
    <property type="evidence" value="ECO:0007669"/>
    <property type="project" value="UniProtKB-EC"/>
</dbReference>
<comment type="similarity">
    <text evidence="2 10">Belongs to the disproportionating enzyme family.</text>
</comment>
<reference evidence="11 12" key="1">
    <citation type="submission" date="2019-01" db="EMBL/GenBank/DDBJ databases">
        <title>Lacunisphaera sp. strain TWA-58.</title>
        <authorList>
            <person name="Chen W.-M."/>
        </authorList>
    </citation>
    <scope>NUCLEOTIDE SEQUENCE [LARGE SCALE GENOMIC DNA]</scope>
    <source>
        <strain evidence="11 12">TWA-58</strain>
    </source>
</reference>
<dbReference type="Gene3D" id="3.20.20.80">
    <property type="entry name" value="Glycosidases"/>
    <property type="match status" value="1"/>
</dbReference>
<keyword evidence="12" id="KW-1185">Reference proteome</keyword>
<name>A0A4Q1C632_9BACT</name>
<dbReference type="AlphaFoldDB" id="A0A4Q1C632"/>
<comment type="caution">
    <text evidence="11">The sequence shown here is derived from an EMBL/GenBank/DDBJ whole genome shotgun (WGS) entry which is preliminary data.</text>
</comment>
<evidence type="ECO:0000256" key="7">
    <source>
        <dbReference type="ARBA" id="ARBA00023277"/>
    </source>
</evidence>
<gene>
    <name evidence="11" type="primary">malQ</name>
    <name evidence="11" type="ORF">ESB00_19395</name>
</gene>
<evidence type="ECO:0000313" key="12">
    <source>
        <dbReference type="Proteomes" id="UP000290218"/>
    </source>
</evidence>
<evidence type="ECO:0000256" key="3">
    <source>
        <dbReference type="ARBA" id="ARBA00012560"/>
    </source>
</evidence>